<protein>
    <submittedName>
        <fullName evidence="1">Uncharacterized protein</fullName>
    </submittedName>
</protein>
<dbReference type="Proteomes" id="UP000054988">
    <property type="component" value="Unassembled WGS sequence"/>
</dbReference>
<proteinExistence type="predicted"/>
<sequence length="104" mass="11851">MMEKLPNEADHKLHYLHVFLNALPSSLPKPQHGKLPRFPFKTFHIDSCDVEDLEIVGAMNEGFKRIFGWQTKTTRDGILQITEHESDIGAVADVLKKLIKENPS</sequence>
<evidence type="ECO:0000313" key="2">
    <source>
        <dbReference type="Proteomes" id="UP000054988"/>
    </source>
</evidence>
<gene>
    <name evidence="1" type="ORF">WG66_16214</name>
</gene>
<name>A0A0W0F4E1_MONRR</name>
<dbReference type="EMBL" id="LATX01002347">
    <property type="protein sequence ID" value="KTB31205.1"/>
    <property type="molecule type" value="Genomic_DNA"/>
</dbReference>
<accession>A0A0W0F4E1</accession>
<comment type="caution">
    <text evidence="1">The sequence shown here is derived from an EMBL/GenBank/DDBJ whole genome shotgun (WGS) entry which is preliminary data.</text>
</comment>
<organism evidence="1 2">
    <name type="scientific">Moniliophthora roreri</name>
    <name type="common">Frosty pod rot fungus</name>
    <name type="synonym">Monilia roreri</name>
    <dbReference type="NCBI Taxonomy" id="221103"/>
    <lineage>
        <taxon>Eukaryota</taxon>
        <taxon>Fungi</taxon>
        <taxon>Dikarya</taxon>
        <taxon>Basidiomycota</taxon>
        <taxon>Agaricomycotina</taxon>
        <taxon>Agaricomycetes</taxon>
        <taxon>Agaricomycetidae</taxon>
        <taxon>Agaricales</taxon>
        <taxon>Marasmiineae</taxon>
        <taxon>Marasmiaceae</taxon>
        <taxon>Moniliophthora</taxon>
    </lineage>
</organism>
<dbReference type="AlphaFoldDB" id="A0A0W0F4E1"/>
<evidence type="ECO:0000313" key="1">
    <source>
        <dbReference type="EMBL" id="KTB31205.1"/>
    </source>
</evidence>
<reference evidence="1 2" key="1">
    <citation type="submission" date="2015-12" db="EMBL/GenBank/DDBJ databases">
        <title>Draft genome sequence of Moniliophthora roreri, the causal agent of frosty pod rot of cacao.</title>
        <authorList>
            <person name="Aime M.C."/>
            <person name="Diaz-Valderrama J.R."/>
            <person name="Kijpornyongpan T."/>
            <person name="Phillips-Mora W."/>
        </authorList>
    </citation>
    <scope>NUCLEOTIDE SEQUENCE [LARGE SCALE GENOMIC DNA]</scope>
    <source>
        <strain evidence="1 2">MCA 2952</strain>
    </source>
</reference>